<reference evidence="5" key="1">
    <citation type="submission" date="2020-11" db="EMBL/GenBank/DDBJ databases">
        <authorList>
            <person name="Tran Van P."/>
        </authorList>
    </citation>
    <scope>NUCLEOTIDE SEQUENCE</scope>
</reference>
<name>A0A7R9AHL5_9CRUS</name>
<evidence type="ECO:0000256" key="1">
    <source>
        <dbReference type="ARBA" id="ARBA00009646"/>
    </source>
</evidence>
<feature type="domain" description="Beta/gamma crystallin 'Greek key'" evidence="4">
    <location>
        <begin position="48"/>
        <end position="101"/>
    </location>
</feature>
<feature type="non-terminal residue" evidence="5">
    <location>
        <position position="1"/>
    </location>
</feature>
<dbReference type="Proteomes" id="UP000677054">
    <property type="component" value="Unassembled WGS sequence"/>
</dbReference>
<dbReference type="SUPFAM" id="SSF49695">
    <property type="entry name" value="gamma-Crystallin-like"/>
    <property type="match status" value="1"/>
</dbReference>
<gene>
    <name evidence="5" type="ORF">DSTB1V02_LOCUS14044</name>
</gene>
<evidence type="ECO:0000313" key="6">
    <source>
        <dbReference type="Proteomes" id="UP000677054"/>
    </source>
</evidence>
<dbReference type="Gene3D" id="2.60.20.10">
    <property type="entry name" value="Crystallins"/>
    <property type="match status" value="2"/>
</dbReference>
<accession>A0A7R9AHL5</accession>
<keyword evidence="3" id="KW-0812">Transmembrane</keyword>
<dbReference type="InterPro" id="IPR011024">
    <property type="entry name" value="G_crystallin-like"/>
</dbReference>
<dbReference type="EMBL" id="LR908372">
    <property type="protein sequence ID" value="CAD7254298.1"/>
    <property type="molecule type" value="Genomic_DNA"/>
</dbReference>
<evidence type="ECO:0000256" key="3">
    <source>
        <dbReference type="SAM" id="Phobius"/>
    </source>
</evidence>
<evidence type="ECO:0000259" key="4">
    <source>
        <dbReference type="Pfam" id="PF00030"/>
    </source>
</evidence>
<keyword evidence="6" id="KW-1185">Reference proteome</keyword>
<feature type="transmembrane region" description="Helical" evidence="3">
    <location>
        <begin position="20"/>
        <end position="38"/>
    </location>
</feature>
<dbReference type="AlphaFoldDB" id="A0A7R9AHL5"/>
<evidence type="ECO:0000256" key="2">
    <source>
        <dbReference type="ARBA" id="ARBA00022737"/>
    </source>
</evidence>
<evidence type="ECO:0000313" key="5">
    <source>
        <dbReference type="EMBL" id="CAD7254298.1"/>
    </source>
</evidence>
<organism evidence="5">
    <name type="scientific">Darwinula stevensoni</name>
    <dbReference type="NCBI Taxonomy" id="69355"/>
    <lineage>
        <taxon>Eukaryota</taxon>
        <taxon>Metazoa</taxon>
        <taxon>Ecdysozoa</taxon>
        <taxon>Arthropoda</taxon>
        <taxon>Crustacea</taxon>
        <taxon>Oligostraca</taxon>
        <taxon>Ostracoda</taxon>
        <taxon>Podocopa</taxon>
        <taxon>Podocopida</taxon>
        <taxon>Darwinulocopina</taxon>
        <taxon>Darwinuloidea</taxon>
        <taxon>Darwinulidae</taxon>
        <taxon>Darwinula</taxon>
    </lineage>
</organism>
<keyword evidence="2" id="KW-0677">Repeat</keyword>
<sequence>ETCSSQITALERKGTLKVKLFSYTMNLSAVILLLFGLGKNWAQNYQSITVFEDSNYDGEQSDIFQNCPNIWSCAPNVGDNAISSACVTGIWILYSEPSYNFEGFGAVEWGFGLGYCWNLGPADNVVSSLRLVGYSTNYMANTITLYNHIMFMGEQYFGTTDSPNVQMNDINSIIITGASDWTVYTLPDFLGPSACFSVQAGTFVGLYLDLSELEINSVRSFREGCFSDAKIQPRPQRQGVVVLDSE</sequence>
<keyword evidence="3" id="KW-1133">Transmembrane helix</keyword>
<protein>
    <recommendedName>
        <fullName evidence="4">Beta/gamma crystallin 'Greek key' domain-containing protein</fullName>
    </recommendedName>
</protein>
<comment type="similarity">
    <text evidence="1">Belongs to the beta/gamma-crystallin family.</text>
</comment>
<keyword evidence="3" id="KW-0472">Membrane</keyword>
<dbReference type="OrthoDB" id="6353266at2759"/>
<dbReference type="EMBL" id="CAJPEV010008854">
    <property type="protein sequence ID" value="CAG0905444.1"/>
    <property type="molecule type" value="Genomic_DNA"/>
</dbReference>
<proteinExistence type="inferred from homology"/>
<dbReference type="InterPro" id="IPR001064">
    <property type="entry name" value="Beta/gamma_crystallin"/>
</dbReference>
<dbReference type="Pfam" id="PF00030">
    <property type="entry name" value="Crystall"/>
    <property type="match status" value="1"/>
</dbReference>